<evidence type="ECO:0000313" key="3">
    <source>
        <dbReference type="EMBL" id="GIH13238.1"/>
    </source>
</evidence>
<keyword evidence="2" id="KW-0812">Transmembrane</keyword>
<dbReference type="EMBL" id="BONZ01000013">
    <property type="protein sequence ID" value="GIH13238.1"/>
    <property type="molecule type" value="Genomic_DNA"/>
</dbReference>
<evidence type="ECO:0000256" key="2">
    <source>
        <dbReference type="SAM" id="Phobius"/>
    </source>
</evidence>
<proteinExistence type="predicted"/>
<protein>
    <submittedName>
        <fullName evidence="3">Uncharacterized protein</fullName>
    </submittedName>
</protein>
<keyword evidence="2" id="KW-0472">Membrane</keyword>
<evidence type="ECO:0000256" key="1">
    <source>
        <dbReference type="SAM" id="MobiDB-lite"/>
    </source>
</evidence>
<comment type="caution">
    <text evidence="3">The sequence shown here is derived from an EMBL/GenBank/DDBJ whole genome shotgun (WGS) entry which is preliminary data.</text>
</comment>
<keyword evidence="2" id="KW-1133">Transmembrane helix</keyword>
<organism evidence="3 4">
    <name type="scientific">Rugosimonospora africana</name>
    <dbReference type="NCBI Taxonomy" id="556532"/>
    <lineage>
        <taxon>Bacteria</taxon>
        <taxon>Bacillati</taxon>
        <taxon>Actinomycetota</taxon>
        <taxon>Actinomycetes</taxon>
        <taxon>Micromonosporales</taxon>
        <taxon>Micromonosporaceae</taxon>
        <taxon>Rugosimonospora</taxon>
    </lineage>
</organism>
<evidence type="ECO:0000313" key="4">
    <source>
        <dbReference type="Proteomes" id="UP000642748"/>
    </source>
</evidence>
<gene>
    <name evidence="3" type="ORF">Raf01_14100</name>
</gene>
<dbReference type="AlphaFoldDB" id="A0A8J3QPU6"/>
<keyword evidence="4" id="KW-1185">Reference proteome</keyword>
<reference evidence="3" key="1">
    <citation type="submission" date="2021-01" db="EMBL/GenBank/DDBJ databases">
        <title>Whole genome shotgun sequence of Rugosimonospora africana NBRC 104875.</title>
        <authorList>
            <person name="Komaki H."/>
            <person name="Tamura T."/>
        </authorList>
    </citation>
    <scope>NUCLEOTIDE SEQUENCE</scope>
    <source>
        <strain evidence="3">NBRC 104875</strain>
    </source>
</reference>
<feature type="transmembrane region" description="Helical" evidence="2">
    <location>
        <begin position="47"/>
        <end position="65"/>
    </location>
</feature>
<name>A0A8J3QPU6_9ACTN</name>
<sequence length="66" mass="6777">MHSARRRSPRLVPEQSSNGGAPLPLRWAVIILAAGVVGFSIDSIAGLVPAITAAATVVGLLHQVLP</sequence>
<dbReference type="Proteomes" id="UP000642748">
    <property type="component" value="Unassembled WGS sequence"/>
</dbReference>
<accession>A0A8J3QPU6</accession>
<feature type="region of interest" description="Disordered" evidence="1">
    <location>
        <begin position="1"/>
        <end position="22"/>
    </location>
</feature>